<keyword evidence="4 7" id="KW-1133">Transmembrane helix</keyword>
<dbReference type="InterPro" id="IPR002794">
    <property type="entry name" value="DUF92_TMEM19"/>
</dbReference>
<evidence type="ECO:0000256" key="1">
    <source>
        <dbReference type="ARBA" id="ARBA00004141"/>
    </source>
</evidence>
<keyword evidence="9" id="KW-1185">Reference proteome</keyword>
<comment type="similarity">
    <text evidence="2">Belongs to the TMEM19 family.</text>
</comment>
<feature type="region of interest" description="Disordered" evidence="6">
    <location>
        <begin position="1"/>
        <end position="23"/>
    </location>
</feature>
<dbReference type="GeneID" id="39584657"/>
<keyword evidence="5 7" id="KW-0472">Membrane</keyword>
<evidence type="ECO:0000256" key="4">
    <source>
        <dbReference type="ARBA" id="ARBA00022989"/>
    </source>
</evidence>
<name>A0A427Y906_9TREE</name>
<keyword evidence="3 7" id="KW-0812">Transmembrane</keyword>
<dbReference type="RefSeq" id="XP_028479810.1">
    <property type="nucleotide sequence ID" value="XM_028615953.1"/>
</dbReference>
<dbReference type="STRING" id="105984.A0A427Y906"/>
<sequence length="348" mass="36276">MSAPAADKTPPTKVNPPASGLGSSGAYQGIPDGLVDIDEIDVAFVDVGDGPTNPYLRNIYPGAALIATGLSLHGLRSGSLSKSGAIAAWIVGYGHLANPLKLFGTTLIAFYLLGSRATKVDADIKATLEDGPDPAKPGGNRDWVQVLSNSLPSLTLALLYRLTCWDAPRPLLMWDLPRRIIFATLGHFATCMGDTLASELGILSPDKPTHILTGRTVPPGTNGGISAYGLGASALGGLIMGAVMLVDLSIEDMAIRRVPPQWGSWALLGWGTMAGFCGSLLDSIIGGALQQTLYSTVDSKVLTDFSERDPLEPGLVTIGPGKNWLSNSAVNLITSSIMAVAGWNVGGW</sequence>
<evidence type="ECO:0000256" key="5">
    <source>
        <dbReference type="ARBA" id="ARBA00023136"/>
    </source>
</evidence>
<evidence type="ECO:0000256" key="2">
    <source>
        <dbReference type="ARBA" id="ARBA00009012"/>
    </source>
</evidence>
<accession>A0A427Y906</accession>
<dbReference type="Proteomes" id="UP000279236">
    <property type="component" value="Unassembled WGS sequence"/>
</dbReference>
<dbReference type="GO" id="GO:0016020">
    <property type="term" value="C:membrane"/>
    <property type="evidence" value="ECO:0007669"/>
    <property type="project" value="UniProtKB-SubCell"/>
</dbReference>
<gene>
    <name evidence="8" type="ORF">EHS24_000114</name>
</gene>
<dbReference type="OrthoDB" id="30881at2759"/>
<proteinExistence type="inferred from homology"/>
<dbReference type="Pfam" id="PF01940">
    <property type="entry name" value="DUF92"/>
    <property type="match status" value="1"/>
</dbReference>
<protein>
    <recommendedName>
        <fullName evidence="10">Transmembrane protein 19</fullName>
    </recommendedName>
</protein>
<evidence type="ECO:0000313" key="9">
    <source>
        <dbReference type="Proteomes" id="UP000279236"/>
    </source>
</evidence>
<dbReference type="PANTHER" id="PTHR13353:SF5">
    <property type="entry name" value="TRANSMEMBRANE PROTEIN 19"/>
    <property type="match status" value="1"/>
</dbReference>
<organism evidence="8 9">
    <name type="scientific">Apiotrichum porosum</name>
    <dbReference type="NCBI Taxonomy" id="105984"/>
    <lineage>
        <taxon>Eukaryota</taxon>
        <taxon>Fungi</taxon>
        <taxon>Dikarya</taxon>
        <taxon>Basidiomycota</taxon>
        <taxon>Agaricomycotina</taxon>
        <taxon>Tremellomycetes</taxon>
        <taxon>Trichosporonales</taxon>
        <taxon>Trichosporonaceae</taxon>
        <taxon>Apiotrichum</taxon>
    </lineage>
</organism>
<comment type="subcellular location">
    <subcellularLocation>
        <location evidence="1">Membrane</location>
        <topology evidence="1">Multi-pass membrane protein</topology>
    </subcellularLocation>
</comment>
<comment type="caution">
    <text evidence="8">The sequence shown here is derived from an EMBL/GenBank/DDBJ whole genome shotgun (WGS) entry which is preliminary data.</text>
</comment>
<evidence type="ECO:0000313" key="8">
    <source>
        <dbReference type="EMBL" id="RSH87602.1"/>
    </source>
</evidence>
<dbReference type="EMBL" id="RSCE01000001">
    <property type="protein sequence ID" value="RSH87602.1"/>
    <property type="molecule type" value="Genomic_DNA"/>
</dbReference>
<dbReference type="AlphaFoldDB" id="A0A427Y906"/>
<feature type="transmembrane region" description="Helical" evidence="7">
    <location>
        <begin position="225"/>
        <end position="250"/>
    </location>
</feature>
<reference evidence="8 9" key="1">
    <citation type="submission" date="2018-11" db="EMBL/GenBank/DDBJ databases">
        <title>Genome sequence of Apiotrichum porosum DSM 27194.</title>
        <authorList>
            <person name="Aliyu H."/>
            <person name="Gorte O."/>
            <person name="Ochsenreither K."/>
        </authorList>
    </citation>
    <scope>NUCLEOTIDE SEQUENCE [LARGE SCALE GENOMIC DNA]</scope>
    <source>
        <strain evidence="8 9">DSM 27194</strain>
    </source>
</reference>
<feature type="transmembrane region" description="Helical" evidence="7">
    <location>
        <begin position="262"/>
        <end position="281"/>
    </location>
</feature>
<evidence type="ECO:0008006" key="10">
    <source>
        <dbReference type="Google" id="ProtNLM"/>
    </source>
</evidence>
<evidence type="ECO:0000256" key="7">
    <source>
        <dbReference type="SAM" id="Phobius"/>
    </source>
</evidence>
<evidence type="ECO:0000256" key="3">
    <source>
        <dbReference type="ARBA" id="ARBA00022692"/>
    </source>
</evidence>
<dbReference type="PANTHER" id="PTHR13353">
    <property type="entry name" value="TRANSMEMBRANE PROTEIN 19"/>
    <property type="match status" value="1"/>
</dbReference>
<evidence type="ECO:0000256" key="6">
    <source>
        <dbReference type="SAM" id="MobiDB-lite"/>
    </source>
</evidence>